<dbReference type="InterPro" id="IPR051213">
    <property type="entry name" value="START_lipid_transfer"/>
</dbReference>
<accession>A0A0L0HB24</accession>
<name>A0A0L0HB24_SPIPD</name>
<dbReference type="PROSITE" id="PS50848">
    <property type="entry name" value="START"/>
    <property type="match status" value="1"/>
</dbReference>
<dbReference type="Gene3D" id="3.30.530.20">
    <property type="match status" value="1"/>
</dbReference>
<dbReference type="eggNOG" id="KOG2761">
    <property type="taxonomic scope" value="Eukaryota"/>
</dbReference>
<dbReference type="Proteomes" id="UP000053201">
    <property type="component" value="Unassembled WGS sequence"/>
</dbReference>
<evidence type="ECO:0000313" key="3">
    <source>
        <dbReference type="Proteomes" id="UP000053201"/>
    </source>
</evidence>
<dbReference type="PANTHER" id="PTHR19308:SF39">
    <property type="entry name" value="PHOSPHATIDYLCHOLINE TRANSFER PROTEIN"/>
    <property type="match status" value="1"/>
</dbReference>
<dbReference type="GO" id="GO:0005737">
    <property type="term" value="C:cytoplasm"/>
    <property type="evidence" value="ECO:0007669"/>
    <property type="project" value="UniProtKB-ARBA"/>
</dbReference>
<dbReference type="GO" id="GO:0008289">
    <property type="term" value="F:lipid binding"/>
    <property type="evidence" value="ECO:0007669"/>
    <property type="project" value="InterPro"/>
</dbReference>
<dbReference type="RefSeq" id="XP_016606457.1">
    <property type="nucleotide sequence ID" value="XM_016754327.1"/>
</dbReference>
<dbReference type="PANTHER" id="PTHR19308">
    <property type="entry name" value="PHOSPHATIDYLCHOLINE TRANSFER PROTEIN"/>
    <property type="match status" value="1"/>
</dbReference>
<dbReference type="GeneID" id="27689452"/>
<proteinExistence type="predicted"/>
<dbReference type="Pfam" id="PF01852">
    <property type="entry name" value="START"/>
    <property type="match status" value="1"/>
</dbReference>
<sequence length="304" mass="34600">MSWLRGVPGIGLSFYAAVNLSRCGWSSTVLTTGGQLADAKSVQTEVNEEEVDFLDQTPEQFFQGYQPYVKVEGFEVWRRRRPSNTALMKTQAQVEKTHTASAIYEYRALGRIPRSSPDLVLCAWLDMQFRQTWDKHILFTKMVEPAASLNKSLDRSDVQSNVSVDDIVHQRATMLRELHVSPVLYHHGTRYPFPLSHREYVYSVHVRQIRSPHSLTTSISCTSLPSTIPPYSRGLVRVDHYVQRMDLRADKDGGTLIAMHYFDDPKGRIPAFVVDWAARWGVPGFIRGVEKACGVYGKYLMNNT</sequence>
<protein>
    <recommendedName>
        <fullName evidence="1">START domain-containing protein</fullName>
    </recommendedName>
</protein>
<dbReference type="VEuPathDB" id="FungiDB:SPPG_06121"/>
<evidence type="ECO:0000259" key="1">
    <source>
        <dbReference type="PROSITE" id="PS50848"/>
    </source>
</evidence>
<dbReference type="AlphaFoldDB" id="A0A0L0HB24"/>
<evidence type="ECO:0000313" key="2">
    <source>
        <dbReference type="EMBL" id="KNC98417.1"/>
    </source>
</evidence>
<dbReference type="SUPFAM" id="SSF55961">
    <property type="entry name" value="Bet v1-like"/>
    <property type="match status" value="1"/>
</dbReference>
<dbReference type="InterPro" id="IPR002913">
    <property type="entry name" value="START_lipid-bd_dom"/>
</dbReference>
<dbReference type="InParanoid" id="A0A0L0HB24"/>
<gene>
    <name evidence="2" type="ORF">SPPG_06121</name>
</gene>
<feature type="domain" description="START" evidence="1">
    <location>
        <begin position="75"/>
        <end position="298"/>
    </location>
</feature>
<dbReference type="EMBL" id="KQ257460">
    <property type="protein sequence ID" value="KNC98417.1"/>
    <property type="molecule type" value="Genomic_DNA"/>
</dbReference>
<dbReference type="OrthoDB" id="1295045at2759"/>
<keyword evidence="3" id="KW-1185">Reference proteome</keyword>
<dbReference type="InterPro" id="IPR023393">
    <property type="entry name" value="START-like_dom_sf"/>
</dbReference>
<organism evidence="2 3">
    <name type="scientific">Spizellomyces punctatus (strain DAOM BR117)</name>
    <dbReference type="NCBI Taxonomy" id="645134"/>
    <lineage>
        <taxon>Eukaryota</taxon>
        <taxon>Fungi</taxon>
        <taxon>Fungi incertae sedis</taxon>
        <taxon>Chytridiomycota</taxon>
        <taxon>Chytridiomycota incertae sedis</taxon>
        <taxon>Chytridiomycetes</taxon>
        <taxon>Spizellomycetales</taxon>
        <taxon>Spizellomycetaceae</taxon>
        <taxon>Spizellomyces</taxon>
    </lineage>
</organism>
<reference evidence="2 3" key="1">
    <citation type="submission" date="2009-08" db="EMBL/GenBank/DDBJ databases">
        <title>The Genome Sequence of Spizellomyces punctatus strain DAOM BR117.</title>
        <authorList>
            <consortium name="The Broad Institute Genome Sequencing Platform"/>
            <person name="Russ C."/>
            <person name="Cuomo C."/>
            <person name="Shea T."/>
            <person name="Young S.K."/>
            <person name="Zeng Q."/>
            <person name="Koehrsen M."/>
            <person name="Haas B."/>
            <person name="Borodovsky M."/>
            <person name="Guigo R."/>
            <person name="Alvarado L."/>
            <person name="Berlin A."/>
            <person name="Bochicchio J."/>
            <person name="Borenstein D."/>
            <person name="Chapman S."/>
            <person name="Chen Z."/>
            <person name="Engels R."/>
            <person name="Freedman E."/>
            <person name="Gellesch M."/>
            <person name="Goldberg J."/>
            <person name="Griggs A."/>
            <person name="Gujja S."/>
            <person name="Heiman D."/>
            <person name="Hepburn T."/>
            <person name="Howarth C."/>
            <person name="Jen D."/>
            <person name="Larson L."/>
            <person name="Lewis B."/>
            <person name="Mehta T."/>
            <person name="Park D."/>
            <person name="Pearson M."/>
            <person name="Roberts A."/>
            <person name="Saif S."/>
            <person name="Shenoy N."/>
            <person name="Sisk P."/>
            <person name="Stolte C."/>
            <person name="Sykes S."/>
            <person name="Thomson T."/>
            <person name="Walk T."/>
            <person name="White J."/>
            <person name="Yandava C."/>
            <person name="Burger G."/>
            <person name="Gray M.W."/>
            <person name="Holland P.W.H."/>
            <person name="King N."/>
            <person name="Lang F.B.F."/>
            <person name="Roger A.J."/>
            <person name="Ruiz-Trillo I."/>
            <person name="Lander E."/>
            <person name="Nusbaum C."/>
        </authorList>
    </citation>
    <scope>NUCLEOTIDE SEQUENCE [LARGE SCALE GENOMIC DNA]</scope>
    <source>
        <strain evidence="2 3">DAOM BR117</strain>
    </source>
</reference>